<dbReference type="PROSITE" id="PS50878">
    <property type="entry name" value="RT_POL"/>
    <property type="match status" value="1"/>
</dbReference>
<evidence type="ECO:0000256" key="2">
    <source>
        <dbReference type="SAM" id="MobiDB-lite"/>
    </source>
</evidence>
<feature type="compositionally biased region" description="Basic and acidic residues" evidence="2">
    <location>
        <begin position="389"/>
        <end position="406"/>
    </location>
</feature>
<feature type="coiled-coil region" evidence="1">
    <location>
        <begin position="117"/>
        <end position="144"/>
    </location>
</feature>
<dbReference type="EMBL" id="BGZK01000612">
    <property type="protein sequence ID" value="GBP52898.1"/>
    <property type="molecule type" value="Genomic_DNA"/>
</dbReference>
<feature type="region of interest" description="Disordered" evidence="2">
    <location>
        <begin position="1"/>
        <end position="72"/>
    </location>
</feature>
<keyword evidence="1" id="KW-0175">Coiled coil</keyword>
<dbReference type="Proteomes" id="UP000299102">
    <property type="component" value="Unassembled WGS sequence"/>
</dbReference>
<feature type="domain" description="Reverse transcriptase" evidence="3">
    <location>
        <begin position="882"/>
        <end position="1147"/>
    </location>
</feature>
<dbReference type="CDD" id="cd01650">
    <property type="entry name" value="RT_nLTR_like"/>
    <property type="match status" value="1"/>
</dbReference>
<reference evidence="4 5" key="1">
    <citation type="journal article" date="2019" name="Commun. Biol.">
        <title>The bagworm genome reveals a unique fibroin gene that provides high tensile strength.</title>
        <authorList>
            <person name="Kono N."/>
            <person name="Nakamura H."/>
            <person name="Ohtoshi R."/>
            <person name="Tomita M."/>
            <person name="Numata K."/>
            <person name="Arakawa K."/>
        </authorList>
    </citation>
    <scope>NUCLEOTIDE SEQUENCE [LARGE SCALE GENOMIC DNA]</scope>
</reference>
<dbReference type="CDD" id="cd09077">
    <property type="entry name" value="R1-I-EN"/>
    <property type="match status" value="1"/>
</dbReference>
<evidence type="ECO:0000259" key="3">
    <source>
        <dbReference type="PROSITE" id="PS50878"/>
    </source>
</evidence>
<comment type="caution">
    <text evidence="4">The sequence shown here is derived from an EMBL/GenBank/DDBJ whole genome shotgun (WGS) entry which is preliminary data.</text>
</comment>
<dbReference type="InterPro" id="IPR036691">
    <property type="entry name" value="Endo/exonu/phosph_ase_sf"/>
</dbReference>
<name>A0A4C1WNE7_EUMVA</name>
<dbReference type="OrthoDB" id="7382669at2759"/>
<dbReference type="InterPro" id="IPR005135">
    <property type="entry name" value="Endo/exonuclease/phosphatase"/>
</dbReference>
<dbReference type="InterPro" id="IPR043502">
    <property type="entry name" value="DNA/RNA_pol_sf"/>
</dbReference>
<evidence type="ECO:0000313" key="4">
    <source>
        <dbReference type="EMBL" id="GBP52898.1"/>
    </source>
</evidence>
<organism evidence="4 5">
    <name type="scientific">Eumeta variegata</name>
    <name type="common">Bagworm moth</name>
    <name type="synonym">Eumeta japonica</name>
    <dbReference type="NCBI Taxonomy" id="151549"/>
    <lineage>
        <taxon>Eukaryota</taxon>
        <taxon>Metazoa</taxon>
        <taxon>Ecdysozoa</taxon>
        <taxon>Arthropoda</taxon>
        <taxon>Hexapoda</taxon>
        <taxon>Insecta</taxon>
        <taxon>Pterygota</taxon>
        <taxon>Neoptera</taxon>
        <taxon>Endopterygota</taxon>
        <taxon>Lepidoptera</taxon>
        <taxon>Glossata</taxon>
        <taxon>Ditrysia</taxon>
        <taxon>Tineoidea</taxon>
        <taxon>Psychidae</taxon>
        <taxon>Oiketicinae</taxon>
        <taxon>Eumeta</taxon>
    </lineage>
</organism>
<dbReference type="STRING" id="151549.A0A4C1WNE7"/>
<evidence type="ECO:0000256" key="1">
    <source>
        <dbReference type="SAM" id="Coils"/>
    </source>
</evidence>
<dbReference type="SUPFAM" id="SSF56672">
    <property type="entry name" value="DNA/RNA polymerases"/>
    <property type="match status" value="1"/>
</dbReference>
<dbReference type="GO" id="GO:0071897">
    <property type="term" value="P:DNA biosynthetic process"/>
    <property type="evidence" value="ECO:0007669"/>
    <property type="project" value="UniProtKB-ARBA"/>
</dbReference>
<evidence type="ECO:0000313" key="5">
    <source>
        <dbReference type="Proteomes" id="UP000299102"/>
    </source>
</evidence>
<dbReference type="PANTHER" id="PTHR19446">
    <property type="entry name" value="REVERSE TRANSCRIPTASES"/>
    <property type="match status" value="1"/>
</dbReference>
<gene>
    <name evidence="4" type="ORF">EVAR_47553_1</name>
</gene>
<keyword evidence="5" id="KW-1185">Reference proteome</keyword>
<accession>A0A4C1WNE7</accession>
<dbReference type="GO" id="GO:0003824">
    <property type="term" value="F:catalytic activity"/>
    <property type="evidence" value="ECO:0007669"/>
    <property type="project" value="InterPro"/>
</dbReference>
<proteinExistence type="predicted"/>
<feature type="region of interest" description="Disordered" evidence="2">
    <location>
        <begin position="375"/>
        <end position="406"/>
    </location>
</feature>
<dbReference type="InterPro" id="IPR000477">
    <property type="entry name" value="RT_dom"/>
</dbReference>
<dbReference type="Pfam" id="PF00078">
    <property type="entry name" value="RVT_1"/>
    <property type="match status" value="1"/>
</dbReference>
<protein>
    <submittedName>
        <fullName evidence="4">Retrovirus-related Pol polyprotein from type-1 retrotransposable element R1</fullName>
    </submittedName>
</protein>
<dbReference type="Gene3D" id="3.60.10.10">
    <property type="entry name" value="Endonuclease/exonuclease/phosphatase"/>
    <property type="match status" value="1"/>
</dbReference>
<dbReference type="Pfam" id="PF14529">
    <property type="entry name" value="Exo_endo_phos_2"/>
    <property type="match status" value="1"/>
</dbReference>
<dbReference type="SUPFAM" id="SSF56219">
    <property type="entry name" value="DNase I-like"/>
    <property type="match status" value="1"/>
</dbReference>
<sequence length="1415" mass="156360">MADREESAVFTPRQSLCRTPPSGITILEDMPTGSATGKRPRESPGEENLAAKPRLETESDSEQVAAAPHYGGKEEMMRTVHDSVKAISALVAGPGSKLNKADISSVAAYGHEILAVVAALNLRLAEAELQVAQAKLEAARASRVAAVSGGSEAVVTAQPRSYASALRLPGRERADIRKPESGPVLAIYPVAEQIDNIKTAEETKTLLKNAINPASMQVQVTKVRKVGRAGVVVQTTSAESAEKIRKAVPPTLRVTEPRSRKPLVALRNMMGDPSSEAVLTGLYEQNLRVRDPKWTLDRLAKECRVAFKKSRRERPITTVVLECSPELRDLLVSLDRVFIGWEAVPVCDFIDGTRQKNVRLQWRAVRHATDLGDVTPRLTGRRRGIAQHESSRKSDTYPSPDMDKRGGLRVGQINLGGSVVATRELPETARRLGLDLVLVQEQYTSADNIIQTGTTPKAGIMVTRTNLTLTALAHLSTQHCMVAHVGPSDLYVISGYFQYSDRIDPYLEHLGSVLNALRGKRVIVGVDSNVHSPMWHCERRQYTGRGAEAEHRRQQMECFIAERSLMLHNCEGQPATFAGARGESNIDLTLSTRGVAVNDWSVLEDASVSDHRLIVYRVDGVVRSATCAEPMEEPVRFRDRGVDWDVFERTVQMRVGRIRWGAPAAKVAGSFTDVIIRSARECLGVIRPRSFYGYEWWNEELNRMRGETAKKRKVWQRTKARGGDRELEARLVYLRARAAYRRRMREIQTAYFRQIAESGNVDPWGIAYRAASGRCRAPRNVVNGLALSEGFATDTAGAMSGMLRALCPDDCPAGDSGYHRLVRVAAILVPSGKDAGPVSSLVLGKIVGSLPNTAPGLDGISSRIVKHVWKAVQQEFCEVINRCVKDGVFPGVWKSGRLLVIPKGNGRPVSDPKAYRPITLLPVLGKILEKILLELAPGLRGGISGNQHGFVPGRSTSTALNDILGVSRGSAAKYVQLIFLDISGAFDNAWWPMVLTKVKRGGFPPNLYRLLTDYFTDRRVGFLVGTEVVWKRSTMGCPQGSVLGPALWNVLLDDLLRLPFPAGVKTVAYADDVTVLVEASSRAEIERRSAQALDLMQDWGRRNRLAFAPAKSCTMTVKGRLQRPPIVRMGGDSIRTVSAATVLGLVLDEHLSFAQHAQSIGERASKSFGKVSRVSAASWGMRYSSLKTIYSATYLTTLTYVAGCWYERANLHVVRSALLKTQRPALALLTKAYRTVSTAALPVLAGVLPAHMEVMVAGKVDREREGRTAAEVRVLRRRVRDEMIELWQRDWDEEKNGRELYRYFPDVSARLSFGWVEPDYQTSQLLTGHGCFRKRLCELGLNETSVCLCGQTDEDMHHVLWSCPLYDDLRSDMLSGIKVLQVGPVYYADLVGTQANFRRFVEYARAWHGLRGGQK</sequence>